<name>A0A5B6WZ62_9ROSI</name>
<sequence>MTRDGLTIQICTIYKRCLLEVQGVVFSADLMELPLGEFDLILGMDWSVEHQVSLDCASKRVILKMAEGSEIVMVGERQNYLSNVISAMVAEKLVQKGCKAYLAYELDVSASSATVDSIQIVREFLDVFPEELLGLRLDCEVEFRLELLPGTASVSIAPYRIAPKKFQELKVQVEEILDRGFIRPSVSPWGVSVLFFKKKDGSLRLCIDHQ</sequence>
<accession>A0A5B6WZ62</accession>
<dbReference type="InterPro" id="IPR021109">
    <property type="entry name" value="Peptidase_aspartic_dom_sf"/>
</dbReference>
<evidence type="ECO:0000313" key="1">
    <source>
        <dbReference type="EMBL" id="KAA3487281.1"/>
    </source>
</evidence>
<protein>
    <submittedName>
        <fullName evidence="1">DNA/RNA polymerases superfamily protein</fullName>
    </submittedName>
</protein>
<evidence type="ECO:0000313" key="2">
    <source>
        <dbReference type="Proteomes" id="UP000325315"/>
    </source>
</evidence>
<dbReference type="InterPro" id="IPR043502">
    <property type="entry name" value="DNA/RNA_pol_sf"/>
</dbReference>
<organism evidence="1 2">
    <name type="scientific">Gossypium australe</name>
    <dbReference type="NCBI Taxonomy" id="47621"/>
    <lineage>
        <taxon>Eukaryota</taxon>
        <taxon>Viridiplantae</taxon>
        <taxon>Streptophyta</taxon>
        <taxon>Embryophyta</taxon>
        <taxon>Tracheophyta</taxon>
        <taxon>Spermatophyta</taxon>
        <taxon>Magnoliopsida</taxon>
        <taxon>eudicotyledons</taxon>
        <taxon>Gunneridae</taxon>
        <taxon>Pentapetalae</taxon>
        <taxon>rosids</taxon>
        <taxon>malvids</taxon>
        <taxon>Malvales</taxon>
        <taxon>Malvaceae</taxon>
        <taxon>Malvoideae</taxon>
        <taxon>Gossypium</taxon>
    </lineage>
</organism>
<comment type="caution">
    <text evidence="1">The sequence shown here is derived from an EMBL/GenBank/DDBJ whole genome shotgun (WGS) entry which is preliminary data.</text>
</comment>
<dbReference type="Proteomes" id="UP000325315">
    <property type="component" value="Unassembled WGS sequence"/>
</dbReference>
<dbReference type="PANTHER" id="PTHR15503">
    <property type="entry name" value="LDOC1 RELATED"/>
    <property type="match status" value="1"/>
</dbReference>
<dbReference type="EMBL" id="SMMG02000001">
    <property type="protein sequence ID" value="KAA3487281.1"/>
    <property type="molecule type" value="Genomic_DNA"/>
</dbReference>
<reference evidence="2" key="1">
    <citation type="journal article" date="2019" name="Plant Biotechnol. J.">
        <title>Genome sequencing of the Australian wild diploid species Gossypium australe highlights disease resistance and delayed gland morphogenesis.</title>
        <authorList>
            <person name="Cai Y."/>
            <person name="Cai X."/>
            <person name="Wang Q."/>
            <person name="Wang P."/>
            <person name="Zhang Y."/>
            <person name="Cai C."/>
            <person name="Xu Y."/>
            <person name="Wang K."/>
            <person name="Zhou Z."/>
            <person name="Wang C."/>
            <person name="Geng S."/>
            <person name="Li B."/>
            <person name="Dong Q."/>
            <person name="Hou Y."/>
            <person name="Wang H."/>
            <person name="Ai P."/>
            <person name="Liu Z."/>
            <person name="Yi F."/>
            <person name="Sun M."/>
            <person name="An G."/>
            <person name="Cheng J."/>
            <person name="Zhang Y."/>
            <person name="Shi Q."/>
            <person name="Xie Y."/>
            <person name="Shi X."/>
            <person name="Chang Y."/>
            <person name="Huang F."/>
            <person name="Chen Y."/>
            <person name="Hong S."/>
            <person name="Mi L."/>
            <person name="Sun Q."/>
            <person name="Zhang L."/>
            <person name="Zhou B."/>
            <person name="Peng R."/>
            <person name="Zhang X."/>
            <person name="Liu F."/>
        </authorList>
    </citation>
    <scope>NUCLEOTIDE SEQUENCE [LARGE SCALE GENOMIC DNA]</scope>
    <source>
        <strain evidence="2">cv. PA1801</strain>
    </source>
</reference>
<gene>
    <name evidence="1" type="ORF">EPI10_031119</name>
</gene>
<dbReference type="PANTHER" id="PTHR15503:SF45">
    <property type="entry name" value="RNA-DIRECTED DNA POLYMERASE HOMOLOG"/>
    <property type="match status" value="1"/>
</dbReference>
<dbReference type="Gene3D" id="2.40.70.10">
    <property type="entry name" value="Acid Proteases"/>
    <property type="match status" value="1"/>
</dbReference>
<dbReference type="CDD" id="cd00303">
    <property type="entry name" value="retropepsin_like"/>
    <property type="match status" value="1"/>
</dbReference>
<dbReference type="OrthoDB" id="437338at2759"/>
<keyword evidence="2" id="KW-1185">Reference proteome</keyword>
<dbReference type="AlphaFoldDB" id="A0A5B6WZ62"/>
<dbReference type="InterPro" id="IPR032567">
    <property type="entry name" value="RTL1-rel"/>
</dbReference>
<dbReference type="SUPFAM" id="SSF56672">
    <property type="entry name" value="DNA/RNA polymerases"/>
    <property type="match status" value="1"/>
</dbReference>
<dbReference type="Pfam" id="PF08284">
    <property type="entry name" value="RVP_2"/>
    <property type="match status" value="1"/>
</dbReference>
<dbReference type="Gene3D" id="3.10.10.10">
    <property type="entry name" value="HIV Type 1 Reverse Transcriptase, subunit A, domain 1"/>
    <property type="match status" value="1"/>
</dbReference>
<proteinExistence type="predicted"/>